<evidence type="ECO:0000259" key="1">
    <source>
        <dbReference type="PROSITE" id="PS50943"/>
    </source>
</evidence>
<evidence type="ECO:0000313" key="2">
    <source>
        <dbReference type="EMBL" id="QXJ22228.1"/>
    </source>
</evidence>
<dbReference type="SMART" id="SM00530">
    <property type="entry name" value="HTH_XRE"/>
    <property type="match status" value="1"/>
</dbReference>
<evidence type="ECO:0000313" key="3">
    <source>
        <dbReference type="Proteomes" id="UP001049518"/>
    </source>
</evidence>
<dbReference type="CDD" id="cd00093">
    <property type="entry name" value="HTH_XRE"/>
    <property type="match status" value="1"/>
</dbReference>
<dbReference type="InterPro" id="IPR010982">
    <property type="entry name" value="Lambda_DNA-bd_dom_sf"/>
</dbReference>
<accession>A0ABX8QTZ2</accession>
<protein>
    <submittedName>
        <fullName evidence="2">Helix-turn-helix domain-containing protein</fullName>
    </submittedName>
</protein>
<sequence>MAVAGSHEDEARGTRERLASELRRLRALSGLSGRDMAGRLGISQSKVSRIESGATMPSLPEVTGWARAVSAPDETVRRLVDITEQAFTEVEAWRTAMRDRPHLQDEVQERENKTWWTQTFQPSVVPGLLQTAEYARRVFSLFDEVPYGKEELAAAVAGRLNRQLALYQEDRRLDFLITESALRWRPGSPRLLLAQLDRIASQSTLDNVRIGVIPSDALAVTYASHGFVIFNGRNYGTGTGEDAEDENDSYVTVETVHAQLNVTGPDVAHYRRRWSRLAEMALFGDEVRAFIAELGAEIRGRGT</sequence>
<dbReference type="PROSITE" id="PS50943">
    <property type="entry name" value="HTH_CROC1"/>
    <property type="match status" value="1"/>
</dbReference>
<dbReference type="SUPFAM" id="SSF47413">
    <property type="entry name" value="lambda repressor-like DNA-binding domains"/>
    <property type="match status" value="1"/>
</dbReference>
<dbReference type="Pfam" id="PF13560">
    <property type="entry name" value="HTH_31"/>
    <property type="match status" value="1"/>
</dbReference>
<organism evidence="2 3">
    <name type="scientific">Actinomadura graeca</name>
    <dbReference type="NCBI Taxonomy" id="2750812"/>
    <lineage>
        <taxon>Bacteria</taxon>
        <taxon>Bacillati</taxon>
        <taxon>Actinomycetota</taxon>
        <taxon>Actinomycetes</taxon>
        <taxon>Streptosporangiales</taxon>
        <taxon>Thermomonosporaceae</taxon>
        <taxon>Actinomadura</taxon>
    </lineage>
</organism>
<name>A0ABX8QTZ2_9ACTN</name>
<keyword evidence="3" id="KW-1185">Reference proteome</keyword>
<dbReference type="EMBL" id="CP059572">
    <property type="protein sequence ID" value="QXJ22228.1"/>
    <property type="molecule type" value="Genomic_DNA"/>
</dbReference>
<reference evidence="2" key="1">
    <citation type="submission" date="2020-07" db="EMBL/GenBank/DDBJ databases">
        <authorList>
            <person name="Tarantini F.S."/>
            <person name="Hong K.W."/>
            <person name="Chan K.G."/>
        </authorList>
    </citation>
    <scope>NUCLEOTIDE SEQUENCE</scope>
    <source>
        <strain evidence="2">32-07</strain>
    </source>
</reference>
<gene>
    <name evidence="2" type="ORF">AGRA3207_003195</name>
</gene>
<dbReference type="Pfam" id="PF19054">
    <property type="entry name" value="DUF5753"/>
    <property type="match status" value="1"/>
</dbReference>
<proteinExistence type="predicted"/>
<dbReference type="Proteomes" id="UP001049518">
    <property type="component" value="Chromosome"/>
</dbReference>
<feature type="domain" description="HTH cro/C1-type" evidence="1">
    <location>
        <begin position="22"/>
        <end position="59"/>
    </location>
</feature>
<dbReference type="InterPro" id="IPR043917">
    <property type="entry name" value="DUF5753"/>
</dbReference>
<dbReference type="InterPro" id="IPR001387">
    <property type="entry name" value="Cro/C1-type_HTH"/>
</dbReference>
<dbReference type="Gene3D" id="1.10.260.40">
    <property type="entry name" value="lambda repressor-like DNA-binding domains"/>
    <property type="match status" value="1"/>
</dbReference>